<dbReference type="GeneID" id="16992602"/>
<dbReference type="EMBL" id="AP006486">
    <property type="protein sequence ID" value="BAM79134.1"/>
    <property type="molecule type" value="Genomic_DNA"/>
</dbReference>
<evidence type="ECO:0000256" key="9">
    <source>
        <dbReference type="ARBA" id="ARBA00023128"/>
    </source>
</evidence>
<dbReference type="OMA" id="ASDYVWE"/>
<comment type="subcellular location">
    <subcellularLocation>
        <location evidence="1">Mitochondrion inner membrane</location>
        <topology evidence="1">Single-pass membrane protein</topology>
    </subcellularLocation>
</comment>
<dbReference type="GO" id="GO:0045275">
    <property type="term" value="C:respiratory chain complex III"/>
    <property type="evidence" value="ECO:0007669"/>
    <property type="project" value="InterPro"/>
</dbReference>
<sequence>MSASRAQYAGFAAVRNSVYNLFMRRSSVFAIVIVALGYAGSEAMNNSVERAWERYNKGKLWKHLEAEVRAKQAQEAAAAVAAATASDSETAQTAD</sequence>
<keyword evidence="6" id="KW-0999">Mitochondrion inner membrane</keyword>
<evidence type="ECO:0000313" key="12">
    <source>
        <dbReference type="EMBL" id="BAM79134.1"/>
    </source>
</evidence>
<keyword evidence="8 11" id="KW-1133">Transmembrane helix</keyword>
<reference evidence="12 13" key="1">
    <citation type="journal article" date="2004" name="Nature">
        <title>Genome sequence of the ultrasmall unicellular red alga Cyanidioschyzon merolae 10D.</title>
        <authorList>
            <person name="Matsuzaki M."/>
            <person name="Misumi O."/>
            <person name="Shin-i T."/>
            <person name="Maruyama S."/>
            <person name="Takahara M."/>
            <person name="Miyagishima S."/>
            <person name="Mori T."/>
            <person name="Nishida K."/>
            <person name="Yagisawa F."/>
            <person name="Nishida K."/>
            <person name="Yoshida Y."/>
            <person name="Nishimura Y."/>
            <person name="Nakao S."/>
            <person name="Kobayashi T."/>
            <person name="Momoyama Y."/>
            <person name="Higashiyama T."/>
            <person name="Minoda A."/>
            <person name="Sano M."/>
            <person name="Nomoto H."/>
            <person name="Oishi K."/>
            <person name="Hayashi H."/>
            <person name="Ohta F."/>
            <person name="Nishizaka S."/>
            <person name="Haga S."/>
            <person name="Miura S."/>
            <person name="Morishita T."/>
            <person name="Kabeya Y."/>
            <person name="Terasawa K."/>
            <person name="Suzuki Y."/>
            <person name="Ishii Y."/>
            <person name="Asakawa S."/>
            <person name="Takano H."/>
            <person name="Ohta N."/>
            <person name="Kuroiwa H."/>
            <person name="Tanaka K."/>
            <person name="Shimizu N."/>
            <person name="Sugano S."/>
            <person name="Sato N."/>
            <person name="Nozaki H."/>
            <person name="Ogasawara N."/>
            <person name="Kohara Y."/>
            <person name="Kuroiwa T."/>
        </authorList>
    </citation>
    <scope>NUCLEOTIDE SEQUENCE [LARGE SCALE GENOMIC DNA]</scope>
    <source>
        <strain evidence="12 13">10D</strain>
    </source>
</reference>
<keyword evidence="10 11" id="KW-0472">Membrane</keyword>
<dbReference type="GO" id="GO:0005743">
    <property type="term" value="C:mitochondrial inner membrane"/>
    <property type="evidence" value="ECO:0007669"/>
    <property type="project" value="UniProtKB-SubCell"/>
</dbReference>
<name>M1V6Q2_CYAM1</name>
<evidence type="ECO:0000256" key="6">
    <source>
        <dbReference type="ARBA" id="ARBA00022792"/>
    </source>
</evidence>
<dbReference type="STRING" id="280699.M1V6Q2"/>
<proteinExistence type="inferred from homology"/>
<evidence type="ECO:0000256" key="5">
    <source>
        <dbReference type="ARBA" id="ARBA00022692"/>
    </source>
</evidence>
<evidence type="ECO:0000256" key="8">
    <source>
        <dbReference type="ARBA" id="ARBA00022989"/>
    </source>
</evidence>
<evidence type="ECO:0000256" key="3">
    <source>
        <dbReference type="ARBA" id="ARBA00022448"/>
    </source>
</evidence>
<keyword evidence="7" id="KW-0249">Electron transport</keyword>
<feature type="transmembrane region" description="Helical" evidence="11">
    <location>
        <begin position="21"/>
        <end position="40"/>
    </location>
</feature>
<keyword evidence="4" id="KW-0679">Respiratory chain</keyword>
<evidence type="ECO:0000256" key="7">
    <source>
        <dbReference type="ARBA" id="ARBA00022982"/>
    </source>
</evidence>
<evidence type="ECO:0000256" key="1">
    <source>
        <dbReference type="ARBA" id="ARBA00004434"/>
    </source>
</evidence>
<dbReference type="AlphaFoldDB" id="M1V6Q2"/>
<organism evidence="12 13">
    <name type="scientific">Cyanidioschyzon merolae (strain NIES-3377 / 10D)</name>
    <name type="common">Unicellular red alga</name>
    <dbReference type="NCBI Taxonomy" id="280699"/>
    <lineage>
        <taxon>Eukaryota</taxon>
        <taxon>Rhodophyta</taxon>
        <taxon>Bangiophyceae</taxon>
        <taxon>Cyanidiales</taxon>
        <taxon>Cyanidiaceae</taxon>
        <taxon>Cyanidioschyzon</taxon>
    </lineage>
</organism>
<protein>
    <submittedName>
        <fullName evidence="12">Cytochrome c reductase subunit 9(X)</fullName>
    </submittedName>
</protein>
<dbReference type="RefSeq" id="XP_005535420.1">
    <property type="nucleotide sequence ID" value="XM_005535363.1"/>
</dbReference>
<dbReference type="KEGG" id="cme:CYME_CMD048C"/>
<keyword evidence="3" id="KW-0813">Transport</keyword>
<gene>
    <name evidence="12" type="ORF">CYME_CMD048C</name>
</gene>
<dbReference type="Gene3D" id="1.20.5.260">
    <property type="entry name" value="Cytochrome b-c1 complex subunit 9"/>
    <property type="match status" value="1"/>
</dbReference>
<dbReference type="Pfam" id="PF05365">
    <property type="entry name" value="UCR_UQCRX_QCR9"/>
    <property type="match status" value="1"/>
</dbReference>
<evidence type="ECO:0000313" key="13">
    <source>
        <dbReference type="Proteomes" id="UP000007014"/>
    </source>
</evidence>
<dbReference type="GO" id="GO:0006122">
    <property type="term" value="P:mitochondrial electron transport, ubiquinol to cytochrome c"/>
    <property type="evidence" value="ECO:0007669"/>
    <property type="project" value="InterPro"/>
</dbReference>
<evidence type="ECO:0000256" key="2">
    <source>
        <dbReference type="ARBA" id="ARBA00007856"/>
    </source>
</evidence>
<dbReference type="HOGENOM" id="CLU_2375819_0_0_1"/>
<dbReference type="Proteomes" id="UP000007014">
    <property type="component" value="Chromosome 4"/>
</dbReference>
<dbReference type="PANTHER" id="PTHR12980">
    <property type="entry name" value="UBIQUINOL-CYTOCHROME C REDUCTASE COMPLEX, SUBUNIT X"/>
    <property type="match status" value="1"/>
</dbReference>
<dbReference type="OrthoDB" id="44067at2759"/>
<keyword evidence="9" id="KW-0496">Mitochondrion</keyword>
<evidence type="ECO:0000256" key="11">
    <source>
        <dbReference type="SAM" id="Phobius"/>
    </source>
</evidence>
<evidence type="ECO:0000256" key="10">
    <source>
        <dbReference type="ARBA" id="ARBA00023136"/>
    </source>
</evidence>
<keyword evidence="13" id="KW-1185">Reference proteome</keyword>
<dbReference type="SUPFAM" id="SSF81514">
    <property type="entry name" value="Subunit X (non-heme 7 kDa protein) of cytochrome bc1 complex (Ubiquinol-cytochrome c reductase)"/>
    <property type="match status" value="1"/>
</dbReference>
<dbReference type="InterPro" id="IPR036656">
    <property type="entry name" value="QCR9_sf"/>
</dbReference>
<evidence type="ECO:0000256" key="4">
    <source>
        <dbReference type="ARBA" id="ARBA00022660"/>
    </source>
</evidence>
<comment type="similarity">
    <text evidence="2">Belongs to the UQCR10/QCR9 family.</text>
</comment>
<dbReference type="PANTHER" id="PTHR12980:SF0">
    <property type="entry name" value="CYTOCHROME B-C1 COMPLEX SUBUNIT 9"/>
    <property type="match status" value="1"/>
</dbReference>
<accession>M1V6Q2</accession>
<dbReference type="Gramene" id="CMD048CT">
    <property type="protein sequence ID" value="CMD048CT"/>
    <property type="gene ID" value="CMD048C"/>
</dbReference>
<dbReference type="InterPro" id="IPR008027">
    <property type="entry name" value="QCR9"/>
</dbReference>
<keyword evidence="5 11" id="KW-0812">Transmembrane</keyword>
<reference evidence="12 13" key="2">
    <citation type="journal article" date="2007" name="BMC Biol.">
        <title>A 100%-complete sequence reveals unusually simple genomic features in the hot-spring red alga Cyanidioschyzon merolae.</title>
        <authorList>
            <person name="Nozaki H."/>
            <person name="Takano H."/>
            <person name="Misumi O."/>
            <person name="Terasawa K."/>
            <person name="Matsuzaki M."/>
            <person name="Maruyama S."/>
            <person name="Nishida K."/>
            <person name="Yagisawa F."/>
            <person name="Yoshida Y."/>
            <person name="Fujiwara T."/>
            <person name="Takio S."/>
            <person name="Tamura K."/>
            <person name="Chung S.J."/>
            <person name="Nakamura S."/>
            <person name="Kuroiwa H."/>
            <person name="Tanaka K."/>
            <person name="Sato N."/>
            <person name="Kuroiwa T."/>
        </authorList>
    </citation>
    <scope>NUCLEOTIDE SEQUENCE [LARGE SCALE GENOMIC DNA]</scope>
    <source>
        <strain evidence="12 13">10D</strain>
    </source>
</reference>